<gene>
    <name evidence="13" type="ORF">CW354_18685</name>
</gene>
<dbReference type="OrthoDB" id="7614575at2"/>
<sequence>MLAVGSAPAVGQDEGASSDQIIVTGSRIKRDGFDSPTPATVMSADLIQGLGQTNVSETLRLIPQISLFQSDSTAGITAGANVGAFYANLRGLNPYNGTRTLTLVNTRRFIPTSDGGAVDLNIIPSSMIERVETVTGGASAAYGSDAVAGVVNIILDTDFEGFRGQVDYGQTARGDGETYHAALTFGSGFAGGRGHVVIGGEFEKKEGIGDCYESRLWCAEGWDRFTNASNILLDGTVSGYNLPGTPDYGLPNFVIGPDSRQAFNDPHGVVRNRDPADPDARNHRFNDDGTGIIEFDPGRFVSTSTFGPRQGGDGASTYADSDLQTPTERYVGYLYSEYELTDSLNLVGEFTYANRQASNTGVTAGPRSTFFVKPTNAYLPAELVTLLDGTSFSLGKDIDAQVPSYNEATTEVFRGVIGANGEFGDSWSWDVYYQYGKNDRHQSRTNSRVNTPFVYALDAVVDPMTNEIVCAELLEADPDPVAEGCVPLNLFGLDNLDPAAVAYAYRPVVEDFKYDQHVIAGSIQGVVYDGWGAGPIGVAAGGEYRDEGGDVTHGDIPNYNDYAFTFGLDYAGDISVLEGFFEMNIPVLRDVALADYLEINGAVRQTRNHATDRLTKEEKTSNATSWKVSTIYDITEGLRFRASRSRDIRAAGFRELYLKNVPTEEGSSQGIVDNPAIPGSPGGGGDDPTPILGGGAFSLTPEKADTTTAGFVVSPGFVPGLTFSADWYQIKIKDVVSTLTGQGIVNFCEDYNLFCGRITYASPTDITFVDARQVNLGQLTVRGFDFELDYNLPLENLHDGLAGDLNFRVLANHQYDFVVLPDPTVDAIDYAGQSGPIRDGGDFNPSPKWIWNGFISYNYGGFNTTVTVRRIGSGIYGVEYTGPEDAGYDPSLPNSISTNRVDAATYVNLAMSYEIKTGSGGQNVEVFGAIDNLFDKKPPVAPGGGGLGGSNYPTNPVYFDTFGMRFKTGVRIRF</sequence>
<dbReference type="AlphaFoldDB" id="A0A2S7K2A3"/>
<accession>A0A2S7K2A3</accession>
<dbReference type="PROSITE" id="PS52016">
    <property type="entry name" value="TONB_DEPENDENT_REC_3"/>
    <property type="match status" value="1"/>
</dbReference>
<dbReference type="PANTHER" id="PTHR47234">
    <property type="match status" value="1"/>
</dbReference>
<evidence type="ECO:0000256" key="3">
    <source>
        <dbReference type="ARBA" id="ARBA00022452"/>
    </source>
</evidence>
<evidence type="ECO:0000256" key="6">
    <source>
        <dbReference type="ARBA" id="ARBA00023136"/>
    </source>
</evidence>
<dbReference type="InterPro" id="IPR000531">
    <property type="entry name" value="Beta-barrel_TonB"/>
</dbReference>
<keyword evidence="3 8" id="KW-1134">Transmembrane beta strand</keyword>
<name>A0A2S7K2A3_9PROT</name>
<comment type="similarity">
    <text evidence="8 9">Belongs to the TonB-dependent receptor family.</text>
</comment>
<keyword evidence="6 8" id="KW-0472">Membrane</keyword>
<evidence type="ECO:0000256" key="1">
    <source>
        <dbReference type="ARBA" id="ARBA00004571"/>
    </source>
</evidence>
<feature type="region of interest" description="Disordered" evidence="10">
    <location>
        <begin position="666"/>
        <end position="688"/>
    </location>
</feature>
<evidence type="ECO:0000256" key="9">
    <source>
        <dbReference type="RuleBase" id="RU003357"/>
    </source>
</evidence>
<evidence type="ECO:0000256" key="2">
    <source>
        <dbReference type="ARBA" id="ARBA00022448"/>
    </source>
</evidence>
<evidence type="ECO:0000259" key="12">
    <source>
        <dbReference type="Pfam" id="PF07715"/>
    </source>
</evidence>
<dbReference type="Proteomes" id="UP000239504">
    <property type="component" value="Unassembled WGS sequence"/>
</dbReference>
<evidence type="ECO:0000313" key="13">
    <source>
        <dbReference type="EMBL" id="PQA86619.1"/>
    </source>
</evidence>
<evidence type="ECO:0000256" key="8">
    <source>
        <dbReference type="PROSITE-ProRule" id="PRU01360"/>
    </source>
</evidence>
<keyword evidence="5 9" id="KW-0798">TonB box</keyword>
<feature type="domain" description="TonB-dependent receptor plug" evidence="12">
    <location>
        <begin position="34"/>
        <end position="150"/>
    </location>
</feature>
<evidence type="ECO:0000313" key="14">
    <source>
        <dbReference type="Proteomes" id="UP000239504"/>
    </source>
</evidence>
<reference evidence="13 14" key="1">
    <citation type="submission" date="2017-12" db="EMBL/GenBank/DDBJ databases">
        <authorList>
            <person name="Hurst M.R.H."/>
        </authorList>
    </citation>
    <scope>NUCLEOTIDE SEQUENCE [LARGE SCALE GENOMIC DNA]</scope>
    <source>
        <strain evidence="13 14">SY-3-19</strain>
    </source>
</reference>
<dbReference type="InterPro" id="IPR037066">
    <property type="entry name" value="Plug_dom_sf"/>
</dbReference>
<dbReference type="PANTHER" id="PTHR47234:SF3">
    <property type="entry name" value="SECRETIN_TONB SHORT N-TERMINAL DOMAIN-CONTAINING PROTEIN"/>
    <property type="match status" value="1"/>
</dbReference>
<keyword evidence="13" id="KW-0675">Receptor</keyword>
<feature type="domain" description="TonB-dependent receptor-like beta-barrel" evidence="11">
    <location>
        <begin position="407"/>
        <end position="933"/>
    </location>
</feature>
<comment type="caution">
    <text evidence="13">The sequence shown here is derived from an EMBL/GenBank/DDBJ whole genome shotgun (WGS) entry which is preliminary data.</text>
</comment>
<evidence type="ECO:0000259" key="11">
    <source>
        <dbReference type="Pfam" id="PF00593"/>
    </source>
</evidence>
<keyword evidence="7 8" id="KW-0998">Cell outer membrane</keyword>
<evidence type="ECO:0000256" key="4">
    <source>
        <dbReference type="ARBA" id="ARBA00022692"/>
    </source>
</evidence>
<protein>
    <submittedName>
        <fullName evidence="13">TonB-dependent receptor</fullName>
    </submittedName>
</protein>
<comment type="subcellular location">
    <subcellularLocation>
        <location evidence="1 8">Cell outer membrane</location>
        <topology evidence="1 8">Multi-pass membrane protein</topology>
    </subcellularLocation>
</comment>
<dbReference type="Gene3D" id="2.40.170.20">
    <property type="entry name" value="TonB-dependent receptor, beta-barrel domain"/>
    <property type="match status" value="1"/>
</dbReference>
<dbReference type="Pfam" id="PF00593">
    <property type="entry name" value="TonB_dep_Rec_b-barrel"/>
    <property type="match status" value="1"/>
</dbReference>
<evidence type="ECO:0000256" key="10">
    <source>
        <dbReference type="SAM" id="MobiDB-lite"/>
    </source>
</evidence>
<dbReference type="Gene3D" id="2.170.130.10">
    <property type="entry name" value="TonB-dependent receptor, plug domain"/>
    <property type="match status" value="1"/>
</dbReference>
<organism evidence="13 14">
    <name type="scientific">Hyphococcus luteus</name>
    <dbReference type="NCBI Taxonomy" id="2058213"/>
    <lineage>
        <taxon>Bacteria</taxon>
        <taxon>Pseudomonadati</taxon>
        <taxon>Pseudomonadota</taxon>
        <taxon>Alphaproteobacteria</taxon>
        <taxon>Parvularculales</taxon>
        <taxon>Parvularculaceae</taxon>
        <taxon>Hyphococcus</taxon>
    </lineage>
</organism>
<dbReference type="InterPro" id="IPR012910">
    <property type="entry name" value="Plug_dom"/>
</dbReference>
<proteinExistence type="inferred from homology"/>
<dbReference type="InterPro" id="IPR036942">
    <property type="entry name" value="Beta-barrel_TonB_sf"/>
</dbReference>
<keyword evidence="14" id="KW-1185">Reference proteome</keyword>
<keyword evidence="4 8" id="KW-0812">Transmembrane</keyword>
<keyword evidence="2 8" id="KW-0813">Transport</keyword>
<evidence type="ECO:0000256" key="7">
    <source>
        <dbReference type="ARBA" id="ARBA00023237"/>
    </source>
</evidence>
<evidence type="ECO:0000256" key="5">
    <source>
        <dbReference type="ARBA" id="ARBA00023077"/>
    </source>
</evidence>
<dbReference type="InterPro" id="IPR039426">
    <property type="entry name" value="TonB-dep_rcpt-like"/>
</dbReference>
<dbReference type="SUPFAM" id="SSF56935">
    <property type="entry name" value="Porins"/>
    <property type="match status" value="1"/>
</dbReference>
<dbReference type="EMBL" id="PJCH01000015">
    <property type="protein sequence ID" value="PQA86619.1"/>
    <property type="molecule type" value="Genomic_DNA"/>
</dbReference>
<dbReference type="Pfam" id="PF07715">
    <property type="entry name" value="Plug"/>
    <property type="match status" value="1"/>
</dbReference>
<dbReference type="GO" id="GO:0009279">
    <property type="term" value="C:cell outer membrane"/>
    <property type="evidence" value="ECO:0007669"/>
    <property type="project" value="UniProtKB-SubCell"/>
</dbReference>